<keyword evidence="10 17" id="KW-0547">Nucleotide-binding</keyword>
<comment type="pathway">
    <text evidence="2 17">Cofactor biosynthesis; FMN biosynthesis; FMN from riboflavin (CTP route): step 1/1.</text>
</comment>
<dbReference type="EMBL" id="JMIY01000005">
    <property type="protein sequence ID" value="KCZ71480.1"/>
    <property type="molecule type" value="Genomic_DNA"/>
</dbReference>
<evidence type="ECO:0000256" key="7">
    <source>
        <dbReference type="ARBA" id="ARBA00022643"/>
    </source>
</evidence>
<dbReference type="GO" id="GO:0000166">
    <property type="term" value="F:nucleotide binding"/>
    <property type="evidence" value="ECO:0007669"/>
    <property type="project" value="UniProtKB-UniRule"/>
</dbReference>
<dbReference type="AlphaFoldDB" id="A0A062V7Z8"/>
<sequence length="215" mass="23958">MDILSLKKLAMLGAHRKPVELSSIEFALHIDSSPQTAARKLKYLEDERLIARQILHSGQLITITENGLGVLQKELNDYQEIFSGNGSKKFLSGKVITGLGEGQYYISLEGYRTQFIEKLGFDPYPGTLNIRLDTSSIGIRKGISANIKISGFTDQSRTFGRGSCFRVMVKDIRGAVVVPERTHYPEDIIEIIAPVNLREYLNISDGSIVKVEVIK</sequence>
<feature type="binding site" evidence="17">
    <location>
        <begin position="195"/>
        <end position="198"/>
    </location>
    <ligand>
        <name>CDP</name>
        <dbReference type="ChEBI" id="CHEBI:58069"/>
    </ligand>
</feature>
<comment type="caution">
    <text evidence="17">Lacks conserved residue(s) required for the propagation of feature annotation.</text>
</comment>
<evidence type="ECO:0000256" key="6">
    <source>
        <dbReference type="ARBA" id="ARBA00022630"/>
    </source>
</evidence>
<feature type="binding site" evidence="17">
    <location>
        <position position="190"/>
    </location>
    <ligand>
        <name>FMN</name>
        <dbReference type="ChEBI" id="CHEBI:58210"/>
    </ligand>
</feature>
<dbReference type="OrthoDB" id="30955at2157"/>
<dbReference type="GO" id="GO:0008531">
    <property type="term" value="F:riboflavin kinase activity"/>
    <property type="evidence" value="ECO:0007669"/>
    <property type="project" value="InterPro"/>
</dbReference>
<dbReference type="GO" id="GO:0009231">
    <property type="term" value="P:riboflavin biosynthetic process"/>
    <property type="evidence" value="ECO:0007669"/>
    <property type="project" value="InterPro"/>
</dbReference>
<dbReference type="InterPro" id="IPR039063">
    <property type="entry name" value="RibK_CTP-dep"/>
</dbReference>
<evidence type="ECO:0000256" key="13">
    <source>
        <dbReference type="ARBA" id="ARBA00029789"/>
    </source>
</evidence>
<feature type="binding site" evidence="17">
    <location>
        <position position="129"/>
    </location>
    <ligand>
        <name>Mg(2+)</name>
        <dbReference type="ChEBI" id="CHEBI:18420"/>
    </ligand>
</feature>
<keyword evidence="12 17" id="KW-0460">Magnesium</keyword>
<feature type="binding site" evidence="17">
    <location>
        <position position="182"/>
    </location>
    <ligand>
        <name>FMN</name>
        <dbReference type="ChEBI" id="CHEBI:58210"/>
    </ligand>
</feature>
<organism evidence="19 20">
    <name type="scientific">Candidatus Methanoperedens nitratireducens</name>
    <dbReference type="NCBI Taxonomy" id="1392998"/>
    <lineage>
        <taxon>Archaea</taxon>
        <taxon>Methanobacteriati</taxon>
        <taxon>Methanobacteriota</taxon>
        <taxon>Stenosarchaea group</taxon>
        <taxon>Methanomicrobia</taxon>
        <taxon>Methanosarcinales</taxon>
        <taxon>ANME-2 cluster</taxon>
        <taxon>Candidatus Methanoperedentaceae</taxon>
        <taxon>Candidatus Methanoperedens</taxon>
    </lineage>
</organism>
<dbReference type="InterPro" id="IPR023465">
    <property type="entry name" value="Riboflavin_kinase_dom_sf"/>
</dbReference>
<dbReference type="InterPro" id="IPR023602">
    <property type="entry name" value="Riboflavin_kinase_CTP-dep"/>
</dbReference>
<evidence type="ECO:0000313" key="20">
    <source>
        <dbReference type="Proteomes" id="UP000027153"/>
    </source>
</evidence>
<feature type="binding site" evidence="17">
    <location>
        <begin position="98"/>
        <end position="103"/>
    </location>
    <ligand>
        <name>CDP</name>
        <dbReference type="ChEBI" id="CHEBI:58069"/>
    </ligand>
</feature>
<feature type="domain" description="Riboflavin kinase" evidence="18">
    <location>
        <begin position="95"/>
        <end position="213"/>
    </location>
</feature>
<keyword evidence="6 17" id="KW-0285">Flavoprotein</keyword>
<evidence type="ECO:0000256" key="9">
    <source>
        <dbReference type="ARBA" id="ARBA00022723"/>
    </source>
</evidence>
<dbReference type="InterPro" id="IPR036390">
    <property type="entry name" value="WH_DNA-bd_sf"/>
</dbReference>
<name>A0A062V7Z8_9EURY</name>
<dbReference type="PANTHER" id="PTHR40706:SF1">
    <property type="entry name" value="RIBOFLAVIN KINASE"/>
    <property type="match status" value="1"/>
</dbReference>
<keyword evidence="20" id="KW-1185">Reference proteome</keyword>
<protein>
    <recommendedName>
        <fullName evidence="5 17">Riboflavin kinase</fullName>
        <shortName evidence="17">RFK</shortName>
        <ecNumber evidence="4 17">2.7.1.161</ecNumber>
    </recommendedName>
    <alternativeName>
        <fullName evidence="14 17">CTP-dependent riboflavin kinase</fullName>
    </alternativeName>
    <alternativeName>
        <fullName evidence="15 17">CTP:riboflavin 5'-phosphotransferase</fullName>
    </alternativeName>
    <alternativeName>
        <fullName evidence="13 17">Flavokinase</fullName>
    </alternativeName>
</protein>
<dbReference type="PANTHER" id="PTHR40706">
    <property type="entry name" value="RIBOFLAVIN KINASE"/>
    <property type="match status" value="1"/>
</dbReference>
<dbReference type="RefSeq" id="WP_048091450.1">
    <property type="nucleotide sequence ID" value="NZ_JMIY01000005.1"/>
</dbReference>
<evidence type="ECO:0000256" key="1">
    <source>
        <dbReference type="ARBA" id="ARBA00003072"/>
    </source>
</evidence>
<dbReference type="NCBIfam" id="NF010762">
    <property type="entry name" value="PRK14165.1"/>
    <property type="match status" value="1"/>
</dbReference>
<dbReference type="InterPro" id="IPR023470">
    <property type="entry name" value="Riboflavin_kinase_archaeal"/>
</dbReference>
<evidence type="ECO:0000256" key="5">
    <source>
        <dbReference type="ARBA" id="ARBA00017394"/>
    </source>
</evidence>
<comment type="caution">
    <text evidence="19">The sequence shown here is derived from an EMBL/GenBank/DDBJ whole genome shotgun (WGS) entry which is preliminary data.</text>
</comment>
<evidence type="ECO:0000256" key="10">
    <source>
        <dbReference type="ARBA" id="ARBA00022741"/>
    </source>
</evidence>
<comment type="cofactor">
    <cofactor evidence="17">
        <name>Mg(2+)</name>
        <dbReference type="ChEBI" id="CHEBI:18420"/>
    </cofactor>
    <text evidence="17">Binds 1 Mg(2+) ion per subunit.</text>
</comment>
<reference evidence="19 20" key="1">
    <citation type="journal article" date="2013" name="Nature">
        <title>Anaerobic oxidation of methane coupled to nitrate reduction in a novel archaeal lineage.</title>
        <authorList>
            <person name="Haroon M.F."/>
            <person name="Hu S."/>
            <person name="Shi Y."/>
            <person name="Imelfort M."/>
            <person name="Keller J."/>
            <person name="Hugenholtz P."/>
            <person name="Yuan Z."/>
            <person name="Tyson G.W."/>
        </authorList>
    </citation>
    <scope>NUCLEOTIDE SEQUENCE [LARGE SCALE GENOMIC DNA]</scope>
    <source>
        <strain evidence="19 20">ANME-2d</strain>
    </source>
</reference>
<evidence type="ECO:0000256" key="2">
    <source>
        <dbReference type="ARBA" id="ARBA00005219"/>
    </source>
</evidence>
<dbReference type="InterPro" id="IPR036388">
    <property type="entry name" value="WH-like_DNA-bd_sf"/>
</dbReference>
<dbReference type="PATRIC" id="fig|1392998.3.peg.2207"/>
<evidence type="ECO:0000256" key="16">
    <source>
        <dbReference type="ARBA" id="ARBA00047857"/>
    </source>
</evidence>
<dbReference type="Gene3D" id="1.10.10.10">
    <property type="entry name" value="Winged helix-like DNA-binding domain superfamily/Winged helix DNA-binding domain"/>
    <property type="match status" value="1"/>
</dbReference>
<evidence type="ECO:0000256" key="14">
    <source>
        <dbReference type="ARBA" id="ARBA00030544"/>
    </source>
</evidence>
<evidence type="ECO:0000256" key="8">
    <source>
        <dbReference type="ARBA" id="ARBA00022679"/>
    </source>
</evidence>
<comment type="catalytic activity">
    <reaction evidence="16 17">
        <text>riboflavin + CTP = CDP + FMN + H(+)</text>
        <dbReference type="Rhea" id="RHEA:25021"/>
        <dbReference type="ChEBI" id="CHEBI:15378"/>
        <dbReference type="ChEBI" id="CHEBI:37563"/>
        <dbReference type="ChEBI" id="CHEBI:57986"/>
        <dbReference type="ChEBI" id="CHEBI:58069"/>
        <dbReference type="ChEBI" id="CHEBI:58210"/>
        <dbReference type="EC" id="2.7.1.161"/>
    </reaction>
</comment>
<evidence type="ECO:0000256" key="17">
    <source>
        <dbReference type="HAMAP-Rule" id="MF_01285"/>
    </source>
</evidence>
<keyword evidence="7 17" id="KW-0288">FMN</keyword>
<keyword evidence="8 17" id="KW-0808">Transferase</keyword>
<accession>A0A062V7Z8</accession>
<keyword evidence="11 17" id="KW-0418">Kinase</keyword>
<feature type="binding site" evidence="17">
    <location>
        <position position="127"/>
    </location>
    <ligand>
        <name>Mg(2+)</name>
        <dbReference type="ChEBI" id="CHEBI:18420"/>
    </ligand>
</feature>
<gene>
    <name evidence="17" type="primary">ribK</name>
    <name evidence="19" type="ORF">ANME2D_02210</name>
</gene>
<dbReference type="Gene3D" id="2.40.30.30">
    <property type="entry name" value="Riboflavin kinase-like"/>
    <property type="match status" value="1"/>
</dbReference>
<dbReference type="EC" id="2.7.1.161" evidence="4 17"/>
<keyword evidence="9 17" id="KW-0479">Metal-binding</keyword>
<evidence type="ECO:0000256" key="4">
    <source>
        <dbReference type="ARBA" id="ARBA00011987"/>
    </source>
</evidence>
<evidence type="ECO:0000313" key="19">
    <source>
        <dbReference type="EMBL" id="KCZ71480.1"/>
    </source>
</evidence>
<dbReference type="HAMAP" id="MF_01285">
    <property type="entry name" value="Riboflavin_kinase"/>
    <property type="match status" value="1"/>
</dbReference>
<dbReference type="UniPathway" id="UPA00276">
    <property type="reaction ID" value="UER00929"/>
</dbReference>
<evidence type="ECO:0000256" key="3">
    <source>
        <dbReference type="ARBA" id="ARBA00006428"/>
    </source>
</evidence>
<dbReference type="GO" id="GO:0009398">
    <property type="term" value="P:FMN biosynthetic process"/>
    <property type="evidence" value="ECO:0007669"/>
    <property type="project" value="UniProtKB-UniRule"/>
</dbReference>
<dbReference type="SUPFAM" id="SSF46785">
    <property type="entry name" value="Winged helix' DNA-binding domain"/>
    <property type="match status" value="1"/>
</dbReference>
<dbReference type="Pfam" id="PF01982">
    <property type="entry name" value="CTP-dep_RFKase"/>
    <property type="match status" value="1"/>
</dbReference>
<dbReference type="GO" id="GO:0000287">
    <property type="term" value="F:magnesium ion binding"/>
    <property type="evidence" value="ECO:0007669"/>
    <property type="project" value="UniProtKB-UniRule"/>
</dbReference>
<evidence type="ECO:0000256" key="12">
    <source>
        <dbReference type="ARBA" id="ARBA00022842"/>
    </source>
</evidence>
<comment type="similarity">
    <text evidence="3 17">Belongs to the archaeal riboflavin kinase family.</text>
</comment>
<comment type="function">
    <text evidence="1 17">Catalyzes the CTP-dependent phosphorylation of riboflavin (vitamin B2) to form flavin mononucleotide (FMN).</text>
</comment>
<dbReference type="Proteomes" id="UP000027153">
    <property type="component" value="Unassembled WGS sequence"/>
</dbReference>
<evidence type="ECO:0000256" key="15">
    <source>
        <dbReference type="ARBA" id="ARBA00033116"/>
    </source>
</evidence>
<evidence type="ECO:0000259" key="18">
    <source>
        <dbReference type="Pfam" id="PF01982"/>
    </source>
</evidence>
<proteinExistence type="inferred from homology"/>
<dbReference type="SUPFAM" id="SSF82114">
    <property type="entry name" value="Riboflavin kinase-like"/>
    <property type="match status" value="1"/>
</dbReference>
<evidence type="ECO:0000256" key="11">
    <source>
        <dbReference type="ARBA" id="ARBA00022777"/>
    </source>
</evidence>